<accession>B3PFR0</accession>
<sequence>MLRRPFVFLFLILGLPGISSTYAEEIRIPIGQQSQESSIAVPRSGMKKAEVEKRFGMPLEQTAPVGSPPISRWVYADFVVYFEYDHVIRSVKTFKRSDSEPQ</sequence>
<proteinExistence type="predicted"/>
<dbReference type="HOGENOM" id="CLU_170271_0_0_6"/>
<dbReference type="KEGG" id="cja:CJA_1773"/>
<evidence type="ECO:0000313" key="1">
    <source>
        <dbReference type="EMBL" id="ACE86243.1"/>
    </source>
</evidence>
<dbReference type="Proteomes" id="UP000001036">
    <property type="component" value="Chromosome"/>
</dbReference>
<keyword evidence="2" id="KW-1185">Reference proteome</keyword>
<dbReference type="RefSeq" id="WP_012487393.1">
    <property type="nucleotide sequence ID" value="NC_010995.1"/>
</dbReference>
<evidence type="ECO:0000313" key="2">
    <source>
        <dbReference type="Proteomes" id="UP000001036"/>
    </source>
</evidence>
<name>B3PFR0_CELJU</name>
<dbReference type="OrthoDB" id="7063662at2"/>
<protein>
    <recommendedName>
        <fullName evidence="3">Lipoprotein SmpA/OmlA domain-containing protein</fullName>
    </recommendedName>
</protein>
<dbReference type="STRING" id="498211.CJA_1773"/>
<evidence type="ECO:0008006" key="3">
    <source>
        <dbReference type="Google" id="ProtNLM"/>
    </source>
</evidence>
<reference evidence="1 2" key="1">
    <citation type="journal article" date="2008" name="J. Bacteriol.">
        <title>Insights into plant cell wall degradation from the genome sequence of the soil bacterium Cellvibrio japonicus.</title>
        <authorList>
            <person name="Deboy R.T."/>
            <person name="Mongodin E.F."/>
            <person name="Fouts D.E."/>
            <person name="Tailford L.E."/>
            <person name="Khouri H."/>
            <person name="Emerson J.B."/>
            <person name="Mohamoud Y."/>
            <person name="Watkins K."/>
            <person name="Henrissat B."/>
            <person name="Gilbert H.J."/>
            <person name="Nelson K.E."/>
        </authorList>
    </citation>
    <scope>NUCLEOTIDE SEQUENCE [LARGE SCALE GENOMIC DNA]</scope>
    <source>
        <strain evidence="1 2">Ueda107</strain>
    </source>
</reference>
<gene>
    <name evidence="1" type="ordered locus">CJA_1773</name>
</gene>
<dbReference type="AlphaFoldDB" id="B3PFR0"/>
<dbReference type="eggNOG" id="ENOG5033G87">
    <property type="taxonomic scope" value="Bacteria"/>
</dbReference>
<organism evidence="1 2">
    <name type="scientific">Cellvibrio japonicus (strain Ueda107)</name>
    <name type="common">Pseudomonas fluorescens subsp. cellulosa</name>
    <dbReference type="NCBI Taxonomy" id="498211"/>
    <lineage>
        <taxon>Bacteria</taxon>
        <taxon>Pseudomonadati</taxon>
        <taxon>Pseudomonadota</taxon>
        <taxon>Gammaproteobacteria</taxon>
        <taxon>Cellvibrionales</taxon>
        <taxon>Cellvibrionaceae</taxon>
        <taxon>Cellvibrio</taxon>
    </lineage>
</organism>
<dbReference type="EMBL" id="CP000934">
    <property type="protein sequence ID" value="ACE86243.1"/>
    <property type="molecule type" value="Genomic_DNA"/>
</dbReference>